<keyword evidence="1" id="KW-0732">Signal</keyword>
<evidence type="ECO:0000313" key="2">
    <source>
        <dbReference type="EMBL" id="CAE8655877.1"/>
    </source>
</evidence>
<dbReference type="InterPro" id="IPR029063">
    <property type="entry name" value="SAM-dependent_MTases_sf"/>
</dbReference>
<proteinExistence type="predicted"/>
<feature type="chain" id="PRO_5032363676" description="Calmodulin-lysine N-methyltransferase" evidence="1">
    <location>
        <begin position="24"/>
        <end position="296"/>
    </location>
</feature>
<dbReference type="Gene3D" id="3.40.50.150">
    <property type="entry name" value="Vaccinia Virus protein VP39"/>
    <property type="match status" value="1"/>
</dbReference>
<name>A0A813IVC7_POLGL</name>
<dbReference type="AlphaFoldDB" id="A0A813IVC7"/>
<protein>
    <recommendedName>
        <fullName evidence="4">Calmodulin-lysine N-methyltransferase</fullName>
    </recommendedName>
</protein>
<reference evidence="2" key="1">
    <citation type="submission" date="2021-02" db="EMBL/GenBank/DDBJ databases">
        <authorList>
            <person name="Dougan E. K."/>
            <person name="Rhodes N."/>
            <person name="Thang M."/>
            <person name="Chan C."/>
        </authorList>
    </citation>
    <scope>NUCLEOTIDE SEQUENCE</scope>
</reference>
<dbReference type="EMBL" id="CAJNNW010013848">
    <property type="protein sequence ID" value="CAE8655877.1"/>
    <property type="molecule type" value="Genomic_DNA"/>
</dbReference>
<evidence type="ECO:0008006" key="4">
    <source>
        <dbReference type="Google" id="ProtNLM"/>
    </source>
</evidence>
<evidence type="ECO:0000313" key="3">
    <source>
        <dbReference type="Proteomes" id="UP000626109"/>
    </source>
</evidence>
<feature type="signal peptide" evidence="1">
    <location>
        <begin position="1"/>
        <end position="23"/>
    </location>
</feature>
<accession>A0A813IVC7</accession>
<gene>
    <name evidence="2" type="ORF">PGLA2088_LOCUS11869</name>
</gene>
<dbReference type="SUPFAM" id="SSF53335">
    <property type="entry name" value="S-adenosyl-L-methionine-dependent methyltransferases"/>
    <property type="match status" value="1"/>
</dbReference>
<evidence type="ECO:0000256" key="1">
    <source>
        <dbReference type="SAM" id="SignalP"/>
    </source>
</evidence>
<organism evidence="2 3">
    <name type="scientific">Polarella glacialis</name>
    <name type="common">Dinoflagellate</name>
    <dbReference type="NCBI Taxonomy" id="89957"/>
    <lineage>
        <taxon>Eukaryota</taxon>
        <taxon>Sar</taxon>
        <taxon>Alveolata</taxon>
        <taxon>Dinophyceae</taxon>
        <taxon>Suessiales</taxon>
        <taxon>Suessiaceae</taxon>
        <taxon>Polarella</taxon>
    </lineage>
</organism>
<comment type="caution">
    <text evidence="2">The sequence shown here is derived from an EMBL/GenBank/DDBJ whole genome shotgun (WGS) entry which is preliminary data.</text>
</comment>
<dbReference type="Proteomes" id="UP000626109">
    <property type="component" value="Unassembled WGS sequence"/>
</dbReference>
<sequence>MHVLGTFLCLASFTSVAANLASAASNCWDGAKFTYLACCSHGRNSAKNRCFLGDVDREALTNCCTFKHGPDPSLFFIPEPRRRMLPLDIGDRTLLLEQAPFPANTSHSGVEAASTCFLWSIFEPKWIFDSNLAGFGSGRRLRVVDLGIGVGLSSVLMALRGHDVVAVEDHRVCMRVARRNAARLMDMEDDSQIGTLTLIEAAYDRGQVAESVFGRFDLVVALGVNIDSWISPFLHRLGSPPLLTGLMDWGPGSQDFLMHFENVQEVKLWEEAGGEGYSYPGSGGRMHLVSGPKAWT</sequence>